<gene>
    <name evidence="2" type="ORF">DW352_13735</name>
</gene>
<keyword evidence="1" id="KW-0732">Signal</keyword>
<dbReference type="AlphaFoldDB" id="A0A345ZX29"/>
<dbReference type="OrthoDB" id="7839213at2"/>
<proteinExistence type="predicted"/>
<evidence type="ECO:0000313" key="2">
    <source>
        <dbReference type="EMBL" id="AXK81476.1"/>
    </source>
</evidence>
<dbReference type="EMBL" id="CP031417">
    <property type="protein sequence ID" value="AXK81476.1"/>
    <property type="molecule type" value="Genomic_DNA"/>
</dbReference>
<keyword evidence="3" id="KW-1185">Reference proteome</keyword>
<evidence type="ECO:0000313" key="3">
    <source>
        <dbReference type="Proteomes" id="UP000254889"/>
    </source>
</evidence>
<protein>
    <recommendedName>
        <fullName evidence="4">DUF3617 family protein</fullName>
    </recommendedName>
</protein>
<evidence type="ECO:0000256" key="1">
    <source>
        <dbReference type="SAM" id="SignalP"/>
    </source>
</evidence>
<accession>A0A345ZX29</accession>
<feature type="signal peptide" evidence="1">
    <location>
        <begin position="1"/>
        <end position="20"/>
    </location>
</feature>
<dbReference type="RefSeq" id="WP_115691855.1">
    <property type="nucleotide sequence ID" value="NZ_CP031417.1"/>
</dbReference>
<sequence length="177" mass="19389">MRLRTLALMLTAAIGTPATAADDLYTRYFAGAAAGKPCYARTYDDAHLKAHPKQQVRRIEIDFDVNERSDPPAKNSAANFQAGIGFMLKRSREWYGQALVCNQAGDHFECYLEADGGTFNLYPRGEALRLEITGGPSSDIHTEGAKDFGEFGGPGTDDRVFILPRADRKLCDAAKPN</sequence>
<reference evidence="2 3" key="1">
    <citation type="submission" date="2018-07" db="EMBL/GenBank/DDBJ databases">
        <authorList>
            <person name="Quirk P.G."/>
            <person name="Krulwich T.A."/>
        </authorList>
    </citation>
    <scope>NUCLEOTIDE SEQUENCE [LARGE SCALE GENOMIC DNA]</scope>
    <source>
        <strain evidence="2 3">CC-BB4</strain>
    </source>
</reference>
<organism evidence="2 3">
    <name type="scientific">Pseudolabrys taiwanensis</name>
    <dbReference type="NCBI Taxonomy" id="331696"/>
    <lineage>
        <taxon>Bacteria</taxon>
        <taxon>Pseudomonadati</taxon>
        <taxon>Pseudomonadota</taxon>
        <taxon>Alphaproteobacteria</taxon>
        <taxon>Hyphomicrobiales</taxon>
        <taxon>Xanthobacteraceae</taxon>
        <taxon>Pseudolabrys</taxon>
    </lineage>
</organism>
<evidence type="ECO:0008006" key="4">
    <source>
        <dbReference type="Google" id="ProtNLM"/>
    </source>
</evidence>
<dbReference type="Proteomes" id="UP000254889">
    <property type="component" value="Chromosome"/>
</dbReference>
<feature type="chain" id="PRO_5016921998" description="DUF3617 family protein" evidence="1">
    <location>
        <begin position="21"/>
        <end position="177"/>
    </location>
</feature>
<dbReference type="KEGG" id="ptaw:DW352_13735"/>
<name>A0A345ZX29_9HYPH</name>